<organism evidence="1">
    <name type="scientific">marine metagenome</name>
    <dbReference type="NCBI Taxonomy" id="408172"/>
    <lineage>
        <taxon>unclassified sequences</taxon>
        <taxon>metagenomes</taxon>
        <taxon>ecological metagenomes</taxon>
    </lineage>
</organism>
<accession>A0A382KKD5</accession>
<feature type="non-terminal residue" evidence="1">
    <location>
        <position position="86"/>
    </location>
</feature>
<dbReference type="EMBL" id="UINC01080715">
    <property type="protein sequence ID" value="SVC23913.1"/>
    <property type="molecule type" value="Genomic_DNA"/>
</dbReference>
<gene>
    <name evidence="1" type="ORF">METZ01_LOCUS276767</name>
</gene>
<reference evidence="1" key="1">
    <citation type="submission" date="2018-05" db="EMBL/GenBank/DDBJ databases">
        <authorList>
            <person name="Lanie J.A."/>
            <person name="Ng W.-L."/>
            <person name="Kazmierczak K.M."/>
            <person name="Andrzejewski T.M."/>
            <person name="Davidsen T.M."/>
            <person name="Wayne K.J."/>
            <person name="Tettelin H."/>
            <person name="Glass J.I."/>
            <person name="Rusch D."/>
            <person name="Podicherti R."/>
            <person name="Tsui H.-C.T."/>
            <person name="Winkler M.E."/>
        </authorList>
    </citation>
    <scope>NUCLEOTIDE SEQUENCE</scope>
</reference>
<sequence>MLSLLIASHNTHKAGEIAAILGKNFDVQSLARHPGAPEVEENGDTFTANAVKKAVETASRLGGQALGQALPDFVLADDSGLAVDAL</sequence>
<name>A0A382KKD5_9ZZZZ</name>
<protein>
    <recommendedName>
        <fullName evidence="2">Non-canonical purine NTP pyrophosphatase</fullName>
    </recommendedName>
</protein>
<evidence type="ECO:0008006" key="2">
    <source>
        <dbReference type="Google" id="ProtNLM"/>
    </source>
</evidence>
<proteinExistence type="predicted"/>
<dbReference type="Pfam" id="PF01725">
    <property type="entry name" value="Ham1p_like"/>
    <property type="match status" value="1"/>
</dbReference>
<dbReference type="AlphaFoldDB" id="A0A382KKD5"/>
<dbReference type="GO" id="GO:0047429">
    <property type="term" value="F:nucleoside triphosphate diphosphatase activity"/>
    <property type="evidence" value="ECO:0007669"/>
    <property type="project" value="InterPro"/>
</dbReference>
<dbReference type="SUPFAM" id="SSF52972">
    <property type="entry name" value="ITPase-like"/>
    <property type="match status" value="1"/>
</dbReference>
<dbReference type="Gene3D" id="3.90.950.10">
    <property type="match status" value="1"/>
</dbReference>
<dbReference type="InterPro" id="IPR029001">
    <property type="entry name" value="ITPase-like_fam"/>
</dbReference>
<dbReference type="InterPro" id="IPR002637">
    <property type="entry name" value="RdgB/HAM1"/>
</dbReference>
<dbReference type="GO" id="GO:0009143">
    <property type="term" value="P:nucleoside triphosphate catabolic process"/>
    <property type="evidence" value="ECO:0007669"/>
    <property type="project" value="InterPro"/>
</dbReference>
<evidence type="ECO:0000313" key="1">
    <source>
        <dbReference type="EMBL" id="SVC23913.1"/>
    </source>
</evidence>